<dbReference type="GO" id="GO:0051225">
    <property type="term" value="P:spindle assembly"/>
    <property type="evidence" value="ECO:0007669"/>
    <property type="project" value="InterPro"/>
</dbReference>
<evidence type="ECO:0000256" key="9">
    <source>
        <dbReference type="ARBA" id="ARBA00023306"/>
    </source>
</evidence>
<name>A0A2J6TW08_9HELO</name>
<protein>
    <recommendedName>
        <fullName evidence="13">HAUS augmin-like complex subunit 1</fullName>
    </recommendedName>
</protein>
<dbReference type="EMBL" id="KZ613740">
    <property type="protein sequence ID" value="PMD67200.1"/>
    <property type="molecule type" value="Genomic_DNA"/>
</dbReference>
<dbReference type="RefSeq" id="XP_024744104.1">
    <property type="nucleotide sequence ID" value="XM_024885558.1"/>
</dbReference>
<keyword evidence="7 10" id="KW-0175">Coiled coil</keyword>
<gene>
    <name evidence="11" type="ORF">K444DRAFT_649245</name>
</gene>
<evidence type="ECO:0000256" key="1">
    <source>
        <dbReference type="ARBA" id="ARBA00004186"/>
    </source>
</evidence>
<dbReference type="InterPro" id="IPR026243">
    <property type="entry name" value="HAUS1"/>
</dbReference>
<evidence type="ECO:0000256" key="6">
    <source>
        <dbReference type="ARBA" id="ARBA00022776"/>
    </source>
</evidence>
<dbReference type="OrthoDB" id="5372507at2759"/>
<comment type="subcellular location">
    <subcellularLocation>
        <location evidence="1">Cytoplasm</location>
        <location evidence="1">Cytoskeleton</location>
        <location evidence="1">Spindle</location>
    </subcellularLocation>
</comment>
<keyword evidence="5" id="KW-0493">Microtubule</keyword>
<keyword evidence="12" id="KW-1185">Reference proteome</keyword>
<keyword evidence="6" id="KW-0498">Mitosis</keyword>
<keyword evidence="4" id="KW-0132">Cell division</keyword>
<dbReference type="GeneID" id="36593635"/>
<evidence type="ECO:0008006" key="13">
    <source>
        <dbReference type="Google" id="ProtNLM"/>
    </source>
</evidence>
<dbReference type="PANTHER" id="PTHR31570:SF1">
    <property type="entry name" value="HAUS AUGMIN-LIKE COMPLEX SUBUNIT 1"/>
    <property type="match status" value="1"/>
</dbReference>
<dbReference type="Proteomes" id="UP000235371">
    <property type="component" value="Unassembled WGS sequence"/>
</dbReference>
<feature type="coiled-coil region" evidence="10">
    <location>
        <begin position="225"/>
        <end position="276"/>
    </location>
</feature>
<evidence type="ECO:0000313" key="11">
    <source>
        <dbReference type="EMBL" id="PMD67200.1"/>
    </source>
</evidence>
<evidence type="ECO:0000256" key="10">
    <source>
        <dbReference type="SAM" id="Coils"/>
    </source>
</evidence>
<keyword evidence="9" id="KW-0131">Cell cycle</keyword>
<dbReference type="InParanoid" id="A0A2J6TW08"/>
<sequence>MAHLSPSAIFSPSVARQQLAAAKDWNYIDNWLSTKFNGKTPPPFERNNDTLKALLALTTLNETADEERELLARVEAKALQDLQAKEKAEPNTQLLDSIEECMTREGNTSLEALSNLSVTLNQGIPDVEKLGRSIIDLQVTTCSVEQASERVSILEKHLSNELDTINSLIKDLQSDSYQPSPDLTKQTIDYQRKTKALASKLPELRDRTTSLSASLGSRKVTIQDVKAEEERFKSLLSIVKDLEVQVKSYHGLPQDTDLARLELEGVRVELQDLRRQRDSLFEGLVERETPRRGRS</sequence>
<evidence type="ECO:0000256" key="5">
    <source>
        <dbReference type="ARBA" id="ARBA00022701"/>
    </source>
</evidence>
<proteinExistence type="inferred from homology"/>
<evidence type="ECO:0000256" key="3">
    <source>
        <dbReference type="ARBA" id="ARBA00022490"/>
    </source>
</evidence>
<dbReference type="PANTHER" id="PTHR31570">
    <property type="entry name" value="HAUS AUGMIN-LIKE COMPLEX SUBUNIT 1"/>
    <property type="match status" value="1"/>
</dbReference>
<comment type="similarity">
    <text evidence="2">Belongs to the HAUS1 family.</text>
</comment>
<evidence type="ECO:0000256" key="2">
    <source>
        <dbReference type="ARBA" id="ARBA00005479"/>
    </source>
</evidence>
<dbReference type="GO" id="GO:0051301">
    <property type="term" value="P:cell division"/>
    <property type="evidence" value="ECO:0007669"/>
    <property type="project" value="UniProtKB-KW"/>
</dbReference>
<organism evidence="11 12">
    <name type="scientific">Hyaloscypha bicolor E</name>
    <dbReference type="NCBI Taxonomy" id="1095630"/>
    <lineage>
        <taxon>Eukaryota</taxon>
        <taxon>Fungi</taxon>
        <taxon>Dikarya</taxon>
        <taxon>Ascomycota</taxon>
        <taxon>Pezizomycotina</taxon>
        <taxon>Leotiomycetes</taxon>
        <taxon>Helotiales</taxon>
        <taxon>Hyaloscyphaceae</taxon>
        <taxon>Hyaloscypha</taxon>
        <taxon>Hyaloscypha bicolor</taxon>
    </lineage>
</organism>
<dbReference type="GO" id="GO:0005819">
    <property type="term" value="C:spindle"/>
    <property type="evidence" value="ECO:0007669"/>
    <property type="project" value="UniProtKB-SubCell"/>
</dbReference>
<evidence type="ECO:0000256" key="8">
    <source>
        <dbReference type="ARBA" id="ARBA00023212"/>
    </source>
</evidence>
<evidence type="ECO:0000313" key="12">
    <source>
        <dbReference type="Proteomes" id="UP000235371"/>
    </source>
</evidence>
<evidence type="ECO:0000256" key="7">
    <source>
        <dbReference type="ARBA" id="ARBA00023054"/>
    </source>
</evidence>
<dbReference type="GO" id="GO:0005874">
    <property type="term" value="C:microtubule"/>
    <property type="evidence" value="ECO:0007669"/>
    <property type="project" value="UniProtKB-KW"/>
</dbReference>
<dbReference type="Pfam" id="PF25762">
    <property type="entry name" value="HAUS1"/>
    <property type="match status" value="1"/>
</dbReference>
<accession>A0A2J6TW08</accession>
<keyword evidence="8" id="KW-0206">Cytoskeleton</keyword>
<dbReference type="GO" id="GO:0070652">
    <property type="term" value="C:HAUS complex"/>
    <property type="evidence" value="ECO:0007669"/>
    <property type="project" value="InterPro"/>
</dbReference>
<keyword evidence="3" id="KW-0963">Cytoplasm</keyword>
<dbReference type="AlphaFoldDB" id="A0A2J6TW08"/>
<dbReference type="GO" id="GO:0005829">
    <property type="term" value="C:cytosol"/>
    <property type="evidence" value="ECO:0007669"/>
    <property type="project" value="TreeGrafter"/>
</dbReference>
<evidence type="ECO:0000256" key="4">
    <source>
        <dbReference type="ARBA" id="ARBA00022618"/>
    </source>
</evidence>
<reference evidence="11 12" key="1">
    <citation type="submission" date="2016-04" db="EMBL/GenBank/DDBJ databases">
        <title>A degradative enzymes factory behind the ericoid mycorrhizal symbiosis.</title>
        <authorList>
            <consortium name="DOE Joint Genome Institute"/>
            <person name="Martino E."/>
            <person name="Morin E."/>
            <person name="Grelet G."/>
            <person name="Kuo A."/>
            <person name="Kohler A."/>
            <person name="Daghino S."/>
            <person name="Barry K."/>
            <person name="Choi C."/>
            <person name="Cichocki N."/>
            <person name="Clum A."/>
            <person name="Copeland A."/>
            <person name="Hainaut M."/>
            <person name="Haridas S."/>
            <person name="Labutti K."/>
            <person name="Lindquist E."/>
            <person name="Lipzen A."/>
            <person name="Khouja H.-R."/>
            <person name="Murat C."/>
            <person name="Ohm R."/>
            <person name="Olson A."/>
            <person name="Spatafora J."/>
            <person name="Veneault-Fourrey C."/>
            <person name="Henrissat B."/>
            <person name="Grigoriev I."/>
            <person name="Martin F."/>
            <person name="Perotto S."/>
        </authorList>
    </citation>
    <scope>NUCLEOTIDE SEQUENCE [LARGE SCALE GENOMIC DNA]</scope>
    <source>
        <strain evidence="11 12">E</strain>
    </source>
</reference>